<protein>
    <recommendedName>
        <fullName evidence="1">Methyltransferase domain-containing protein</fullName>
    </recommendedName>
</protein>
<accession>A0A1D8K9M7</accession>
<keyword evidence="3" id="KW-1185">Reference proteome</keyword>
<gene>
    <name evidence="2" type="ORF">BJI67_11800</name>
</gene>
<evidence type="ECO:0000313" key="2">
    <source>
        <dbReference type="EMBL" id="AOV17652.1"/>
    </source>
</evidence>
<proteinExistence type="predicted"/>
<organism evidence="2 3">
    <name type="scientific">Acidihalobacter aeolianus</name>
    <dbReference type="NCBI Taxonomy" id="2792603"/>
    <lineage>
        <taxon>Bacteria</taxon>
        <taxon>Pseudomonadati</taxon>
        <taxon>Pseudomonadota</taxon>
        <taxon>Gammaproteobacteria</taxon>
        <taxon>Chromatiales</taxon>
        <taxon>Ectothiorhodospiraceae</taxon>
        <taxon>Acidihalobacter</taxon>
    </lineage>
</organism>
<dbReference type="Proteomes" id="UP000095342">
    <property type="component" value="Chromosome"/>
</dbReference>
<reference evidence="2 3" key="1">
    <citation type="submission" date="2016-09" db="EMBL/GenBank/DDBJ databases">
        <title>Acidihalobacter prosperus V6 (DSM14174).</title>
        <authorList>
            <person name="Khaleque H.N."/>
            <person name="Ramsay J.P."/>
            <person name="Murphy R.J.T."/>
            <person name="Kaksonen A.H."/>
            <person name="Boxall N.J."/>
            <person name="Watkin E.L.J."/>
        </authorList>
    </citation>
    <scope>NUCLEOTIDE SEQUENCE [LARGE SCALE GENOMIC DNA]</scope>
    <source>
        <strain evidence="2 3">V6</strain>
    </source>
</reference>
<dbReference type="KEGG" id="aaeo:BJI67_11800"/>
<sequence>MNPLPAYGVGMSDREIEWVPDASEVRSYYDHMGRKLDILSFYGLPAVDDLMTNADFDLAQNIFELGCGTGRFAERLFEKYLPPEARYLGCDASEVMVGLAQSRLAAHAKRAQIVPADDTMRLPLLDKEADRIVSIFVLDLLGEEQVAQFFNEAYRSLSDDGKLCFLSLHRGANIPSRIVSALWSALFAKRPMLLGGCRPIDLDPFVDRHRWQVMHRRVMAPFLVPAEVWILEKRHA</sequence>
<dbReference type="InterPro" id="IPR041698">
    <property type="entry name" value="Methyltransf_25"/>
</dbReference>
<dbReference type="AlphaFoldDB" id="A0A1D8K9M7"/>
<name>A0A1D8K9M7_9GAMM</name>
<dbReference type="Pfam" id="PF13649">
    <property type="entry name" value="Methyltransf_25"/>
    <property type="match status" value="1"/>
</dbReference>
<evidence type="ECO:0000313" key="3">
    <source>
        <dbReference type="Proteomes" id="UP000095342"/>
    </source>
</evidence>
<dbReference type="InterPro" id="IPR029063">
    <property type="entry name" value="SAM-dependent_MTases_sf"/>
</dbReference>
<evidence type="ECO:0000259" key="1">
    <source>
        <dbReference type="Pfam" id="PF13649"/>
    </source>
</evidence>
<dbReference type="CDD" id="cd02440">
    <property type="entry name" value="AdoMet_MTases"/>
    <property type="match status" value="1"/>
</dbReference>
<dbReference type="EMBL" id="CP017448">
    <property type="protein sequence ID" value="AOV17652.1"/>
    <property type="molecule type" value="Genomic_DNA"/>
</dbReference>
<feature type="domain" description="Methyltransferase" evidence="1">
    <location>
        <begin position="62"/>
        <end position="161"/>
    </location>
</feature>
<dbReference type="Gene3D" id="3.40.50.150">
    <property type="entry name" value="Vaccinia Virus protein VP39"/>
    <property type="match status" value="1"/>
</dbReference>
<dbReference type="SUPFAM" id="SSF53335">
    <property type="entry name" value="S-adenosyl-L-methionine-dependent methyltransferases"/>
    <property type="match status" value="1"/>
</dbReference>